<dbReference type="OrthoDB" id="18595at2759"/>
<dbReference type="InterPro" id="IPR039603">
    <property type="entry name" value="Ribosomal_mS41"/>
</dbReference>
<dbReference type="GO" id="GO:0005739">
    <property type="term" value="C:mitochondrion"/>
    <property type="evidence" value="ECO:0007669"/>
    <property type="project" value="UniProtKB-SubCell"/>
</dbReference>
<comment type="subcellular location">
    <subcellularLocation>
        <location evidence="1">Mitochondrion</location>
    </subcellularLocation>
</comment>
<dbReference type="Proteomes" id="UP000789342">
    <property type="component" value="Unassembled WGS sequence"/>
</dbReference>
<dbReference type="SMART" id="SM01238">
    <property type="entry name" value="IGR"/>
    <property type="match status" value="1"/>
</dbReference>
<dbReference type="PANTHER" id="PTHR28235">
    <property type="entry name" value="PROTEIN FYV4, MITOCHONDRIAL"/>
    <property type="match status" value="1"/>
</dbReference>
<reference evidence="6" key="1">
    <citation type="submission" date="2021-06" db="EMBL/GenBank/DDBJ databases">
        <authorList>
            <person name="Kallberg Y."/>
            <person name="Tangrot J."/>
            <person name="Rosling A."/>
        </authorList>
    </citation>
    <scope>NUCLEOTIDE SEQUENCE</scope>
    <source>
        <strain evidence="6">CL551</strain>
    </source>
</reference>
<dbReference type="InterPro" id="IPR019083">
    <property type="entry name" value="SAM_Ribosomal_mS41"/>
</dbReference>
<feature type="domain" description="Small ribosomal subunit protein mS41 SAM" evidence="5">
    <location>
        <begin position="44"/>
        <end position="94"/>
    </location>
</feature>
<dbReference type="Pfam" id="PF09597">
    <property type="entry name" value="SAM_Ribosomal_mS41"/>
    <property type="match status" value="1"/>
</dbReference>
<organism evidence="6 7">
    <name type="scientific">Acaulospora morrowiae</name>
    <dbReference type="NCBI Taxonomy" id="94023"/>
    <lineage>
        <taxon>Eukaryota</taxon>
        <taxon>Fungi</taxon>
        <taxon>Fungi incertae sedis</taxon>
        <taxon>Mucoromycota</taxon>
        <taxon>Glomeromycotina</taxon>
        <taxon>Glomeromycetes</taxon>
        <taxon>Diversisporales</taxon>
        <taxon>Acaulosporaceae</taxon>
        <taxon>Acaulospora</taxon>
    </lineage>
</organism>
<evidence type="ECO:0000259" key="5">
    <source>
        <dbReference type="SMART" id="SM01238"/>
    </source>
</evidence>
<evidence type="ECO:0000256" key="4">
    <source>
        <dbReference type="ARBA" id="ARBA00035129"/>
    </source>
</evidence>
<keyword evidence="3" id="KW-0496">Mitochondrion</keyword>
<evidence type="ECO:0000256" key="2">
    <source>
        <dbReference type="ARBA" id="ARBA00010492"/>
    </source>
</evidence>
<evidence type="ECO:0000256" key="1">
    <source>
        <dbReference type="ARBA" id="ARBA00004173"/>
    </source>
</evidence>
<evidence type="ECO:0000313" key="6">
    <source>
        <dbReference type="EMBL" id="CAG8502077.1"/>
    </source>
</evidence>
<keyword evidence="7" id="KW-1185">Reference proteome</keyword>
<protein>
    <recommendedName>
        <fullName evidence="4">Small ribosomal subunit protein mS41</fullName>
    </recommendedName>
</protein>
<dbReference type="PANTHER" id="PTHR28235:SF1">
    <property type="entry name" value="SMALL RIBOSOMAL SUBUNIT PROTEIN MS41"/>
    <property type="match status" value="1"/>
</dbReference>
<accession>A0A9N9F1K6</accession>
<comment type="caution">
    <text evidence="6">The sequence shown here is derived from an EMBL/GenBank/DDBJ whole genome shotgun (WGS) entry which is preliminary data.</text>
</comment>
<comment type="similarity">
    <text evidence="2">Belongs to the mitochondrion-specific ribosomal protein mS41 family.</text>
</comment>
<name>A0A9N9F1K6_9GLOM</name>
<dbReference type="EMBL" id="CAJVPV010001590">
    <property type="protein sequence ID" value="CAG8502077.1"/>
    <property type="molecule type" value="Genomic_DNA"/>
</dbReference>
<proteinExistence type="inferred from homology"/>
<evidence type="ECO:0000313" key="7">
    <source>
        <dbReference type="Proteomes" id="UP000789342"/>
    </source>
</evidence>
<sequence length="94" mass="10872">MNPLTRPRLLLTWPRSVFGNRILIRTYKDKQKTIPPPRGSINSPEEFLEKIGRGCGEVSDKFKDWNHLFTASSLEMKTEMGIPTKQRKSVIMLI</sequence>
<dbReference type="AlphaFoldDB" id="A0A9N9F1K6"/>
<evidence type="ECO:0000256" key="3">
    <source>
        <dbReference type="ARBA" id="ARBA00023128"/>
    </source>
</evidence>
<gene>
    <name evidence="6" type="ORF">AMORRO_LOCUS3301</name>
</gene>